<comment type="similarity">
    <text evidence="2 8">Belongs to the sodium:solute symporter (SSF) (TC 2.A.21) family.</text>
</comment>
<evidence type="ECO:0000256" key="1">
    <source>
        <dbReference type="ARBA" id="ARBA00004141"/>
    </source>
</evidence>
<feature type="transmembrane region" description="Helical" evidence="9">
    <location>
        <begin position="311"/>
        <end position="337"/>
    </location>
</feature>
<feature type="transmembrane region" description="Helical" evidence="9">
    <location>
        <begin position="411"/>
        <end position="430"/>
    </location>
</feature>
<dbReference type="PANTHER" id="PTHR48086">
    <property type="entry name" value="SODIUM/PROLINE SYMPORTER-RELATED"/>
    <property type="match status" value="1"/>
</dbReference>
<dbReference type="GO" id="GO:0005886">
    <property type="term" value="C:plasma membrane"/>
    <property type="evidence" value="ECO:0007669"/>
    <property type="project" value="TreeGrafter"/>
</dbReference>
<evidence type="ECO:0000256" key="9">
    <source>
        <dbReference type="SAM" id="Phobius"/>
    </source>
</evidence>
<evidence type="ECO:0000256" key="2">
    <source>
        <dbReference type="ARBA" id="ARBA00006434"/>
    </source>
</evidence>
<dbReference type="AlphaFoldDB" id="A0A1M5E2J1"/>
<keyword evidence="5" id="KW-0769">Symport</keyword>
<feature type="transmembrane region" description="Helical" evidence="9">
    <location>
        <begin position="267"/>
        <end position="291"/>
    </location>
</feature>
<evidence type="ECO:0000256" key="3">
    <source>
        <dbReference type="ARBA" id="ARBA00022448"/>
    </source>
</evidence>
<keyword evidence="7 9" id="KW-0472">Membrane</keyword>
<dbReference type="OrthoDB" id="9789704at2"/>
<evidence type="ECO:0000256" key="4">
    <source>
        <dbReference type="ARBA" id="ARBA00022692"/>
    </source>
</evidence>
<feature type="transmembrane region" description="Helical" evidence="9">
    <location>
        <begin position="358"/>
        <end position="375"/>
    </location>
</feature>
<keyword evidence="11" id="KW-1185">Reference proteome</keyword>
<gene>
    <name evidence="10" type="ORF">SAMN05216361_0225</name>
</gene>
<feature type="transmembrane region" description="Helical" evidence="9">
    <location>
        <begin position="6"/>
        <end position="25"/>
    </location>
</feature>
<feature type="transmembrane region" description="Helical" evidence="9">
    <location>
        <begin position="381"/>
        <end position="404"/>
    </location>
</feature>
<dbReference type="Pfam" id="PF00474">
    <property type="entry name" value="SSF"/>
    <property type="match status" value="1"/>
</dbReference>
<feature type="transmembrane region" description="Helical" evidence="9">
    <location>
        <begin position="184"/>
        <end position="203"/>
    </location>
</feature>
<evidence type="ECO:0000256" key="7">
    <source>
        <dbReference type="ARBA" id="ARBA00023136"/>
    </source>
</evidence>
<keyword evidence="4 9" id="KW-0812">Transmembrane</keyword>
<dbReference type="GO" id="GO:0015606">
    <property type="term" value="F:spermidine transmembrane transporter activity"/>
    <property type="evidence" value="ECO:0007669"/>
    <property type="project" value="TreeGrafter"/>
</dbReference>
<dbReference type="InterPro" id="IPR050277">
    <property type="entry name" value="Sodium:Solute_Symporter"/>
</dbReference>
<name>A0A1M5E2J1_9ALTE</name>
<feature type="transmembrane region" description="Helical" evidence="9">
    <location>
        <begin position="69"/>
        <end position="92"/>
    </location>
</feature>
<proteinExistence type="inferred from homology"/>
<protein>
    <submittedName>
        <fullName evidence="10">Na+/proline symporter</fullName>
    </submittedName>
</protein>
<dbReference type="GO" id="GO:0015293">
    <property type="term" value="F:symporter activity"/>
    <property type="evidence" value="ECO:0007669"/>
    <property type="project" value="UniProtKB-KW"/>
</dbReference>
<accession>A0A1M5E2J1</accession>
<keyword evidence="6 9" id="KW-1133">Transmembrane helix</keyword>
<reference evidence="11" key="1">
    <citation type="submission" date="2016-11" db="EMBL/GenBank/DDBJ databases">
        <authorList>
            <person name="Varghese N."/>
            <person name="Submissions S."/>
        </authorList>
    </citation>
    <scope>NUCLEOTIDE SEQUENCE [LARGE SCALE GENOMIC DNA]</scope>
    <source>
        <strain evidence="11">CGMCC 1.8995</strain>
    </source>
</reference>
<feature type="transmembrane region" description="Helical" evidence="9">
    <location>
        <begin position="436"/>
        <end position="459"/>
    </location>
</feature>
<dbReference type="RefSeq" id="WP_073316682.1">
    <property type="nucleotide sequence ID" value="NZ_FQWD01000001.1"/>
</dbReference>
<sequence>MLDSTTVILWLVVFAGLYAVLGLYYNGKHQGTLDDFIVARNSQGSQATFATLLATTMGTWILFGPAESAVWGGVGAIAGYALGTLAPSFLMVPLGVRLRRIMPNGYALTEFVRVRYGNGVYGFVSFIMLFYMFIGLTAGLTGIAQLVALVAPIPLWITASIVMVATLAYTLGGGLKVSIFTDRIQLLVILPFIAILLLFGWQYTGGMKPVFDGLMEKAPQLLNPFDTQGLETGITFFLAVGLTGLFYQGTWQRIFAARNSRTLLKGFVFSGLLSFPVIAAMGLFGLAFVGLSLPGDGSTALFTIVLNEAPYWLIVGIILFGLALIMSSADSTISGLNSLFIVDLRRVFPRMNASELKVICRYLLVILSMIALYVASQGLSILYLFLLADLLCCAAAFPVFFGFYSQRYQSYQAIIGILSGIVAGLFFFPLPGEAALHLYEAFLLATFVPVVVSLVLLLLPVSKRFEFSTVAKQTELLFSGK</sequence>
<feature type="transmembrane region" description="Helical" evidence="9">
    <location>
        <begin position="153"/>
        <end position="172"/>
    </location>
</feature>
<evidence type="ECO:0000256" key="5">
    <source>
        <dbReference type="ARBA" id="ARBA00022847"/>
    </source>
</evidence>
<dbReference type="STRING" id="634436.SAMN05216361_0225"/>
<feature type="transmembrane region" description="Helical" evidence="9">
    <location>
        <begin position="46"/>
        <end position="63"/>
    </location>
</feature>
<feature type="transmembrane region" description="Helical" evidence="9">
    <location>
        <begin position="229"/>
        <end position="247"/>
    </location>
</feature>
<organism evidence="10 11">
    <name type="scientific">Marisediminitalea aggregata</name>
    <dbReference type="NCBI Taxonomy" id="634436"/>
    <lineage>
        <taxon>Bacteria</taxon>
        <taxon>Pseudomonadati</taxon>
        <taxon>Pseudomonadota</taxon>
        <taxon>Gammaproteobacteria</taxon>
        <taxon>Alteromonadales</taxon>
        <taxon>Alteromonadaceae</taxon>
        <taxon>Marisediminitalea</taxon>
    </lineage>
</organism>
<evidence type="ECO:0000256" key="8">
    <source>
        <dbReference type="RuleBase" id="RU362091"/>
    </source>
</evidence>
<dbReference type="EMBL" id="FQWD01000001">
    <property type="protein sequence ID" value="SHF73354.1"/>
    <property type="molecule type" value="Genomic_DNA"/>
</dbReference>
<evidence type="ECO:0000313" key="11">
    <source>
        <dbReference type="Proteomes" id="UP000184520"/>
    </source>
</evidence>
<dbReference type="Proteomes" id="UP000184520">
    <property type="component" value="Unassembled WGS sequence"/>
</dbReference>
<evidence type="ECO:0000256" key="6">
    <source>
        <dbReference type="ARBA" id="ARBA00022989"/>
    </source>
</evidence>
<feature type="transmembrane region" description="Helical" evidence="9">
    <location>
        <begin position="120"/>
        <end position="147"/>
    </location>
</feature>
<keyword evidence="3" id="KW-0813">Transport</keyword>
<dbReference type="Gene3D" id="1.20.1730.10">
    <property type="entry name" value="Sodium/glucose cotransporter"/>
    <property type="match status" value="1"/>
</dbReference>
<evidence type="ECO:0000313" key="10">
    <source>
        <dbReference type="EMBL" id="SHF73354.1"/>
    </source>
</evidence>
<dbReference type="PROSITE" id="PS50283">
    <property type="entry name" value="NA_SOLUT_SYMP_3"/>
    <property type="match status" value="1"/>
</dbReference>
<dbReference type="PANTHER" id="PTHR48086:SF10">
    <property type="entry name" value="AGR155CP"/>
    <property type="match status" value="1"/>
</dbReference>
<dbReference type="InterPro" id="IPR001734">
    <property type="entry name" value="Na/solute_symporter"/>
</dbReference>
<dbReference type="InterPro" id="IPR038377">
    <property type="entry name" value="Na/Glc_symporter_sf"/>
</dbReference>
<comment type="subcellular location">
    <subcellularLocation>
        <location evidence="1">Membrane</location>
        <topology evidence="1">Multi-pass membrane protein</topology>
    </subcellularLocation>
</comment>